<name>A0ABQ5WUG3_9PROT</name>
<dbReference type="SUPFAM" id="SSF53756">
    <property type="entry name" value="UDP-Glycosyltransferase/glycogen phosphorylase"/>
    <property type="match status" value="1"/>
</dbReference>
<dbReference type="PANTHER" id="PTHR43179:SF7">
    <property type="entry name" value="RHAMNOSYLTRANSFERASE WBBL"/>
    <property type="match status" value="1"/>
</dbReference>
<dbReference type="Pfam" id="PF13692">
    <property type="entry name" value="Glyco_trans_1_4"/>
    <property type="match status" value="1"/>
</dbReference>
<dbReference type="RefSeq" id="WP_099287647.1">
    <property type="nucleotide sequence ID" value="NZ_BEWP01000026.1"/>
</dbReference>
<dbReference type="Gene3D" id="3.40.50.2000">
    <property type="entry name" value="Glycogen Phosphorylase B"/>
    <property type="match status" value="1"/>
</dbReference>
<evidence type="ECO:0000313" key="3">
    <source>
        <dbReference type="Proteomes" id="UP001156629"/>
    </source>
</evidence>
<dbReference type="InterPro" id="IPR029044">
    <property type="entry name" value="Nucleotide-diphossugar_trans"/>
</dbReference>
<gene>
    <name evidence="2" type="ORF">GCM10007870_24580</name>
</gene>
<proteinExistence type="predicted"/>
<evidence type="ECO:0000259" key="1">
    <source>
        <dbReference type="Pfam" id="PF00535"/>
    </source>
</evidence>
<organism evidence="2 3">
    <name type="scientific">Gluconobacter kondonii</name>
    <dbReference type="NCBI Taxonomy" id="941463"/>
    <lineage>
        <taxon>Bacteria</taxon>
        <taxon>Pseudomonadati</taxon>
        <taxon>Pseudomonadota</taxon>
        <taxon>Alphaproteobacteria</taxon>
        <taxon>Acetobacterales</taxon>
        <taxon>Acetobacteraceae</taxon>
        <taxon>Gluconobacter</taxon>
    </lineage>
</organism>
<dbReference type="SUPFAM" id="SSF53448">
    <property type="entry name" value="Nucleotide-diphospho-sugar transferases"/>
    <property type="match status" value="1"/>
</dbReference>
<dbReference type="PANTHER" id="PTHR43179">
    <property type="entry name" value="RHAMNOSYLTRANSFERASE WBBL"/>
    <property type="match status" value="1"/>
</dbReference>
<dbReference type="EMBL" id="BSNV01000036">
    <property type="protein sequence ID" value="GLQ66873.1"/>
    <property type="molecule type" value="Genomic_DNA"/>
</dbReference>
<dbReference type="CDD" id="cd04186">
    <property type="entry name" value="GT_2_like_c"/>
    <property type="match status" value="1"/>
</dbReference>
<evidence type="ECO:0000313" key="2">
    <source>
        <dbReference type="EMBL" id="GLQ66873.1"/>
    </source>
</evidence>
<accession>A0ABQ5WUG3</accession>
<comment type="caution">
    <text evidence="2">The sequence shown here is derived from an EMBL/GenBank/DDBJ whole genome shotgun (WGS) entry which is preliminary data.</text>
</comment>
<dbReference type="Gene3D" id="3.90.550.10">
    <property type="entry name" value="Spore Coat Polysaccharide Biosynthesis Protein SpsA, Chain A"/>
    <property type="match status" value="1"/>
</dbReference>
<sequence length="977" mass="113566">MIPLEDFSVRTTHSWNYIDFSWMKKKYPEIEELFQQQDDFDAEEILLLSGKCGYQPNPYFDESYYVNRYSDVRNAISRGEFVSGFDHYRRFGYKDRNPHWLFCEEYYITKYVDVARQIINGEFFLNGYDHYLQVGDLQFRSGTWFFDPLKYLKCLFDGDVKRPFRHYMNNIDQNTNIPSVFFDENWYVNSYPNTIAELNSGLYVSALHKYLSSCFESKFDPSCFFSEEFYLESNPDVFEAVRSGRFSKGYEHFLLYGIQELRSPHPNIDLKKFYHNSYVQDLLLNGRISDVFVAWCVLNGKITKVEKILYESEESTKFSFQKKSSSLAINAARTKLDFSFKNPLISVIVVIHNNFNMTINSLTALRSSYPNEIQLIIVDSASSDENRCIENYVINAKILRFEGNIGFIRSCNEAVKFICSPYILFLNNDTEIKWGSIQSAIKRFDNEIKIGVIGGKIIRTNGLLQEAGAIIYRDGSVEGYLRDCSPDAPEANFVRRVDFCSGAALFTRTELFRKIGGFDENYIPAYYEETDYCVKIWKSNYEVIYDPSINVIHYEYASSSIKEGTDYINRNRYIFNSKHRDFLLNKKIKSKLNSHLSRSIEKYGSKRILFIEDKIPLKSYGSGFSRSYDIINTLSTMQHEITLFPVFKSSSSAVHLYEKFPDSVEIMWDRDINDLEYFITMRSGMYDAIWICRTQNVGRIVPIIEKISHLIPLIEIIADTEAVSTVREEQHNRLKGLPQKDYIPFEIRLRSEFECLSIATKIVAVNDYDASLLKKNGFNNVYILGHVQTPNPTPNIWSERSDLLFVGAIHDYNSPNYDSIIWMTTVLWPKLEKFLPIDVNLIIVGHLGSGISFSSFPKSDRIKYIGKVDDIYYFYNRCRLFLAPTRFAAGIPYKIYEAASHGLPIVASNILCDQVKWDNGKEIISAENGNFQDFIEKIIDLYSNKTKWSEIRSGSFNKILIENCNSFYVDSIKKIIT</sequence>
<reference evidence="3" key="1">
    <citation type="journal article" date="2019" name="Int. J. Syst. Evol. Microbiol.">
        <title>The Global Catalogue of Microorganisms (GCM) 10K type strain sequencing project: providing services to taxonomists for standard genome sequencing and annotation.</title>
        <authorList>
            <consortium name="The Broad Institute Genomics Platform"/>
            <consortium name="The Broad Institute Genome Sequencing Center for Infectious Disease"/>
            <person name="Wu L."/>
            <person name="Ma J."/>
        </authorList>
    </citation>
    <scope>NUCLEOTIDE SEQUENCE [LARGE SCALE GENOMIC DNA]</scope>
    <source>
        <strain evidence="3">NBRC 3266</strain>
    </source>
</reference>
<keyword evidence="3" id="KW-1185">Reference proteome</keyword>
<feature type="domain" description="Glycosyltransferase 2-like" evidence="1">
    <location>
        <begin position="346"/>
        <end position="463"/>
    </location>
</feature>
<dbReference type="InterPro" id="IPR001173">
    <property type="entry name" value="Glyco_trans_2-like"/>
</dbReference>
<dbReference type="GeneID" id="76195971"/>
<dbReference type="Proteomes" id="UP001156629">
    <property type="component" value="Unassembled WGS sequence"/>
</dbReference>
<dbReference type="Pfam" id="PF00535">
    <property type="entry name" value="Glycos_transf_2"/>
    <property type="match status" value="1"/>
</dbReference>
<protein>
    <recommendedName>
        <fullName evidence="1">Glycosyltransferase 2-like domain-containing protein</fullName>
    </recommendedName>
</protein>